<proteinExistence type="predicted"/>
<keyword evidence="4" id="KW-1185">Reference proteome</keyword>
<dbReference type="PANTHER" id="PTHR48159:SF1">
    <property type="entry name" value="MEMBRANE-ASSOCIATED GIANT PROTEIN ANTIGEN, PUTATIVE-RELATED"/>
    <property type="match status" value="1"/>
</dbReference>
<dbReference type="VEuPathDB" id="FungiDB:PSHT_12105"/>
<accession>A0A2S4VQ48</accession>
<evidence type="ECO:0000313" key="3">
    <source>
        <dbReference type="EMBL" id="POW11623.1"/>
    </source>
</evidence>
<evidence type="ECO:0000259" key="2">
    <source>
        <dbReference type="PROSITE" id="PS50966"/>
    </source>
</evidence>
<dbReference type="AlphaFoldDB" id="A0A2S4VQ48"/>
<evidence type="ECO:0000256" key="1">
    <source>
        <dbReference type="PROSITE-ProRule" id="PRU00325"/>
    </source>
</evidence>
<evidence type="ECO:0000313" key="4">
    <source>
        <dbReference type="Proteomes" id="UP000239156"/>
    </source>
</evidence>
<sequence length="1043" mass="118086">LYAQLFPMKRPNVIYKQSDMNFPVVDDIYTIVPIPFTQEVPAPAGSSEHPNALRLVRYVGGIPPPLPSNPFTFTAPGHTYQDARDFVHAMQGTVRWTEQKQKHNIINSSPTTIKAGRPAAVSFKLEFKCPCAGFSKREIGSRKTHTLMKRGCPARFTISHHLLTNTLRVFWLWEHNHDPFSPEEMVTCRTPKAVEKWLNDRVVSGLSWNSIERLLQSPDLFGDQLDSSIAIPEASRDMYDKVRYLIRKRIKVLSIRASNVFESIVLWNTQLIQAGWYTYLPFPDNPASINYLYAFQSPWQRKMLLSHGQSLMMLDSTHNSVSNYCFHDGRKVSLYTIVIRDPVTGKGLPVCWAFTASEAAEPIEMILRWLRLTSGLIPQAIMSDCALAITNAVCDVYDDLGAQGPKHYWCLFHVIKAYKGVAGRYLPARAEEAVSDFRRLVYCCLPNPEARWMTFVTKWKSVSPGFGKYLKDQWYSNYNHWAMYYRTTAHRGVHTNNYTESWHHILKSKFISGTKRRMDVVIQIFKDEVLPRYRKESAVVEMGFRKQRTNKFQHHAKVLGESYSKQFMAEIGVAITARPTHFDVTSFTRPTMASYVVAIKRGGGCNKAKLTGCTCSHFARYGSACKHMYWIAKAHSLLVVERVAAITQHEYPRGPTGEEIIPLMPILVGSDTEEVQADSDVEVLHRKGLLPGPQTVPSVSILAEADTDEVQADSDVEVLHQRAPTRYHIPYLGCAGGVVHKGLSTITGVFDCPAAHLTCPHIFRLPHLDLQGPTLDVDVRQQTPMRNEPTFLPDNTYTTSPTSHARIPIIYPTTTPGTHNTQMHPDDVARFVRLEHASAWLALKDVDKLLKSVKNRRMMLRTASVVEMDRFKGCCEAMLKMVEVRCRGAGASQMMRSVPVAEVVALPREEMDQVVGAWRDDGWSCVKRAHTLLNEQRHRTTFLKTSTVESIDLFKRKCFEVMGLVEDLIFLFLVAPGFPGPQVGRRPHELDKCVRPEAVNPRPDKCVRPKAVGSGDWEASALNSFVLMHSEFGFWQSTGSRFS</sequence>
<comment type="caution">
    <text evidence="3">The sequence shown here is derived from an EMBL/GenBank/DDBJ whole genome shotgun (WGS) entry which is preliminary data.</text>
</comment>
<name>A0A2S4VQ48_9BASI</name>
<keyword evidence="1" id="KW-0862">Zinc</keyword>
<dbReference type="PROSITE" id="PS50966">
    <property type="entry name" value="ZF_SWIM"/>
    <property type="match status" value="1"/>
</dbReference>
<keyword evidence="1" id="KW-0863">Zinc-finger</keyword>
<dbReference type="VEuPathDB" id="FungiDB:PSTT_05127"/>
<dbReference type="Proteomes" id="UP000239156">
    <property type="component" value="Unassembled WGS sequence"/>
</dbReference>
<dbReference type="EMBL" id="PKSL01000037">
    <property type="protein sequence ID" value="POW11623.1"/>
    <property type="molecule type" value="Genomic_DNA"/>
</dbReference>
<dbReference type="InterPro" id="IPR007527">
    <property type="entry name" value="Znf_SWIM"/>
</dbReference>
<protein>
    <recommendedName>
        <fullName evidence="2">SWIM-type domain-containing protein</fullName>
    </recommendedName>
</protein>
<dbReference type="PANTHER" id="PTHR48159">
    <property type="entry name" value="MULE DOMAIN-CONTAINING PROTEIN"/>
    <property type="match status" value="1"/>
</dbReference>
<dbReference type="GO" id="GO:0008270">
    <property type="term" value="F:zinc ion binding"/>
    <property type="evidence" value="ECO:0007669"/>
    <property type="project" value="UniProtKB-KW"/>
</dbReference>
<keyword evidence="1" id="KW-0479">Metal-binding</keyword>
<organism evidence="3 4">
    <name type="scientific">Puccinia striiformis</name>
    <dbReference type="NCBI Taxonomy" id="27350"/>
    <lineage>
        <taxon>Eukaryota</taxon>
        <taxon>Fungi</taxon>
        <taxon>Dikarya</taxon>
        <taxon>Basidiomycota</taxon>
        <taxon>Pucciniomycotina</taxon>
        <taxon>Pucciniomycetes</taxon>
        <taxon>Pucciniales</taxon>
        <taxon>Pucciniaceae</taxon>
        <taxon>Puccinia</taxon>
    </lineage>
</organism>
<feature type="domain" description="SWIM-type" evidence="2">
    <location>
        <begin position="595"/>
        <end position="636"/>
    </location>
</feature>
<feature type="non-terminal residue" evidence="3">
    <location>
        <position position="1"/>
    </location>
</feature>
<reference evidence="3" key="1">
    <citation type="submission" date="2017-12" db="EMBL/GenBank/DDBJ databases">
        <title>Gene loss provides genomic basis for host adaptation in cereal stripe rust fungi.</title>
        <authorList>
            <person name="Xia C."/>
        </authorList>
    </citation>
    <scope>NUCLEOTIDE SEQUENCE [LARGE SCALE GENOMIC DNA]</scope>
    <source>
        <strain evidence="3">93-210</strain>
    </source>
</reference>
<gene>
    <name evidence="3" type="ORF">PSTT_05127</name>
</gene>